<comment type="similarity">
    <text evidence="1">Belongs to the ATP-dependent AMP-binding enzyme family.</text>
</comment>
<dbReference type="SUPFAM" id="SSF56801">
    <property type="entry name" value="Acetyl-CoA synthetase-like"/>
    <property type="match status" value="1"/>
</dbReference>
<dbReference type="InterPro" id="IPR020845">
    <property type="entry name" value="AMP-binding_CS"/>
</dbReference>
<comment type="caution">
    <text evidence="6">The sequence shown here is derived from an EMBL/GenBank/DDBJ whole genome shotgun (WGS) entry which is preliminary data.</text>
</comment>
<feature type="domain" description="AMP-binding enzyme C-terminal" evidence="5">
    <location>
        <begin position="411"/>
        <end position="489"/>
    </location>
</feature>
<name>A0ABP8X201_9ACTN</name>
<sequence>MYPGTWAAKNPDKPALVMAGSGRTLTYGELDARSLRLAHVLQDAGLGVGDVVALLSDNRPETYEAYWAALRSGLYITAVNHNLSAEEASYIVRDCGAKALLVSPAKADLAAHLDVEVGTVLTFGGDYEDALAAASAEPLAEQPHGDDLLYSSGTTGRPKGIKPPLPPIAVDEPGYVYPTVFGSLYGFDEDTVYLSPAPVYHAAPLRFGGVIHTLGGTLVMMEKFDAEAALRAIERYGVTHTQMVPTMFVRMLKLPEEVRASYDVGSLQVVVHAAAPCPVDVKRRMIEWFGPIIHEYYASTESNGATFIDSQAWLEKPGSVGTALMGIIRICADDGSVLGPGEVGTVYFEREQRTFSYHNDPEKTVSTQHPDHENWTTVGDLGYLDEDGYLFLTDRKAFMIISGGVNIYPQEIEDLFSLHPAVTDIAVIGVPDDEMGERVVAFVEAAPSAVPGDALAAELTAYARERIAHFKVPREFHFRDELPRTPTGKMVKGRLRDEYAG</sequence>
<dbReference type="EMBL" id="BAABKM010000002">
    <property type="protein sequence ID" value="GAA4697822.1"/>
    <property type="molecule type" value="Genomic_DNA"/>
</dbReference>
<feature type="domain" description="AMP-dependent synthetase/ligase" evidence="4">
    <location>
        <begin position="6"/>
        <end position="352"/>
    </location>
</feature>
<feature type="region of interest" description="Disordered" evidence="3">
    <location>
        <begin position="136"/>
        <end position="159"/>
    </location>
</feature>
<keyword evidence="7" id="KW-1185">Reference proteome</keyword>
<reference evidence="7" key="1">
    <citation type="journal article" date="2019" name="Int. J. Syst. Evol. Microbiol.">
        <title>The Global Catalogue of Microorganisms (GCM) 10K type strain sequencing project: providing services to taxonomists for standard genome sequencing and annotation.</title>
        <authorList>
            <consortium name="The Broad Institute Genomics Platform"/>
            <consortium name="The Broad Institute Genome Sequencing Center for Infectious Disease"/>
            <person name="Wu L."/>
            <person name="Ma J."/>
        </authorList>
    </citation>
    <scope>NUCLEOTIDE SEQUENCE [LARGE SCALE GENOMIC DNA]</scope>
    <source>
        <strain evidence="7">JCM 18531</strain>
    </source>
</reference>
<dbReference type="Pfam" id="PF00501">
    <property type="entry name" value="AMP-binding"/>
    <property type="match status" value="1"/>
</dbReference>
<dbReference type="InterPro" id="IPR025110">
    <property type="entry name" value="AMP-bd_C"/>
</dbReference>
<dbReference type="Pfam" id="PF13193">
    <property type="entry name" value="AMP-binding_C"/>
    <property type="match status" value="1"/>
</dbReference>
<evidence type="ECO:0000256" key="3">
    <source>
        <dbReference type="SAM" id="MobiDB-lite"/>
    </source>
</evidence>
<dbReference type="RefSeq" id="WP_345520269.1">
    <property type="nucleotide sequence ID" value="NZ_BAABKM010000002.1"/>
</dbReference>
<dbReference type="PROSITE" id="PS00455">
    <property type="entry name" value="AMP_BINDING"/>
    <property type="match status" value="1"/>
</dbReference>
<evidence type="ECO:0000259" key="5">
    <source>
        <dbReference type="Pfam" id="PF13193"/>
    </source>
</evidence>
<dbReference type="Gene3D" id="3.40.50.12780">
    <property type="entry name" value="N-terminal domain of ligase-like"/>
    <property type="match status" value="1"/>
</dbReference>
<dbReference type="InterPro" id="IPR045851">
    <property type="entry name" value="AMP-bd_C_sf"/>
</dbReference>
<dbReference type="PANTHER" id="PTHR43201">
    <property type="entry name" value="ACYL-COA SYNTHETASE"/>
    <property type="match status" value="1"/>
</dbReference>
<evidence type="ECO:0000259" key="4">
    <source>
        <dbReference type="Pfam" id="PF00501"/>
    </source>
</evidence>
<dbReference type="Proteomes" id="UP001499974">
    <property type="component" value="Unassembled WGS sequence"/>
</dbReference>
<dbReference type="PANTHER" id="PTHR43201:SF5">
    <property type="entry name" value="MEDIUM-CHAIN ACYL-COA LIGASE ACSF2, MITOCHONDRIAL"/>
    <property type="match status" value="1"/>
</dbReference>
<dbReference type="InterPro" id="IPR000873">
    <property type="entry name" value="AMP-dep_synth/lig_dom"/>
</dbReference>
<evidence type="ECO:0000256" key="2">
    <source>
        <dbReference type="ARBA" id="ARBA00022598"/>
    </source>
</evidence>
<dbReference type="InterPro" id="IPR042099">
    <property type="entry name" value="ANL_N_sf"/>
</dbReference>
<evidence type="ECO:0000256" key="1">
    <source>
        <dbReference type="ARBA" id="ARBA00006432"/>
    </source>
</evidence>
<protein>
    <submittedName>
        <fullName evidence="6">Acyl-CoA synthetase</fullName>
    </submittedName>
</protein>
<accession>A0ABP8X201</accession>
<organism evidence="6 7">
    <name type="scientific">Nocardioides conyzicola</name>
    <dbReference type="NCBI Taxonomy" id="1651781"/>
    <lineage>
        <taxon>Bacteria</taxon>
        <taxon>Bacillati</taxon>
        <taxon>Actinomycetota</taxon>
        <taxon>Actinomycetes</taxon>
        <taxon>Propionibacteriales</taxon>
        <taxon>Nocardioidaceae</taxon>
        <taxon>Nocardioides</taxon>
    </lineage>
</organism>
<gene>
    <name evidence="6" type="ORF">GCM10023349_12090</name>
</gene>
<evidence type="ECO:0000313" key="7">
    <source>
        <dbReference type="Proteomes" id="UP001499974"/>
    </source>
</evidence>
<proteinExistence type="inferred from homology"/>
<dbReference type="Gene3D" id="3.30.300.30">
    <property type="match status" value="1"/>
</dbReference>
<keyword evidence="2" id="KW-0436">Ligase</keyword>
<evidence type="ECO:0000313" key="6">
    <source>
        <dbReference type="EMBL" id="GAA4697822.1"/>
    </source>
</evidence>